<dbReference type="Gene3D" id="2.70.50.60">
    <property type="entry name" value="abc- transporter (atp binding component) like domain"/>
    <property type="match status" value="1"/>
</dbReference>
<dbReference type="InterPro" id="IPR027417">
    <property type="entry name" value="P-loop_NTPase"/>
</dbReference>
<dbReference type="Gene3D" id="3.40.50.300">
    <property type="entry name" value="P-loop containing nucleotide triphosphate hydrolases"/>
    <property type="match status" value="1"/>
</dbReference>
<dbReference type="RefSeq" id="WP_067416144.1">
    <property type="nucleotide sequence ID" value="NZ_LNTY01000034.1"/>
</dbReference>
<evidence type="ECO:0000256" key="2">
    <source>
        <dbReference type="ARBA" id="ARBA00022448"/>
    </source>
</evidence>
<evidence type="ECO:0000313" key="6">
    <source>
        <dbReference type="EMBL" id="KXF81368.1"/>
    </source>
</evidence>
<dbReference type="InterPro" id="IPR003439">
    <property type="entry name" value="ABC_transporter-like_ATP-bd"/>
</dbReference>
<evidence type="ECO:0000256" key="1">
    <source>
        <dbReference type="ARBA" id="ARBA00005417"/>
    </source>
</evidence>
<dbReference type="PROSITE" id="PS50893">
    <property type="entry name" value="ABC_TRANSPORTER_2"/>
    <property type="match status" value="1"/>
</dbReference>
<dbReference type="EMBL" id="LNTY01000034">
    <property type="protein sequence ID" value="KXF81368.1"/>
    <property type="molecule type" value="Genomic_DNA"/>
</dbReference>
<dbReference type="InterPro" id="IPR050683">
    <property type="entry name" value="Bact_Polysacc_Export_ATP-bd"/>
</dbReference>
<comment type="similarity">
    <text evidence="1">Belongs to the ABC transporter superfamily.</text>
</comment>
<dbReference type="CDD" id="cd03220">
    <property type="entry name" value="ABC_KpsT_Wzt"/>
    <property type="match status" value="1"/>
</dbReference>
<organism evidence="6 7">
    <name type="scientific">Enterovibrio coralii</name>
    <dbReference type="NCBI Taxonomy" id="294935"/>
    <lineage>
        <taxon>Bacteria</taxon>
        <taxon>Pseudomonadati</taxon>
        <taxon>Pseudomonadota</taxon>
        <taxon>Gammaproteobacteria</taxon>
        <taxon>Vibrionales</taxon>
        <taxon>Vibrionaceae</taxon>
        <taxon>Enterovibrio</taxon>
    </lineage>
</organism>
<evidence type="ECO:0000313" key="7">
    <source>
        <dbReference type="Proteomes" id="UP000070529"/>
    </source>
</evidence>
<dbReference type="PROSITE" id="PS00211">
    <property type="entry name" value="ABC_TRANSPORTER_1"/>
    <property type="match status" value="1"/>
</dbReference>
<evidence type="ECO:0000256" key="4">
    <source>
        <dbReference type="ARBA" id="ARBA00022840"/>
    </source>
</evidence>
<dbReference type="PANTHER" id="PTHR46743">
    <property type="entry name" value="TEICHOIC ACIDS EXPORT ATP-BINDING PROTEIN TAGH"/>
    <property type="match status" value="1"/>
</dbReference>
<dbReference type="InterPro" id="IPR003593">
    <property type="entry name" value="AAA+_ATPase"/>
</dbReference>
<keyword evidence="4 6" id="KW-0067">ATP-binding</keyword>
<dbReference type="GO" id="GO:0140359">
    <property type="term" value="F:ABC-type transporter activity"/>
    <property type="evidence" value="ECO:0007669"/>
    <property type="project" value="InterPro"/>
</dbReference>
<dbReference type="Pfam" id="PF14524">
    <property type="entry name" value="Wzt_C"/>
    <property type="match status" value="1"/>
</dbReference>
<comment type="caution">
    <text evidence="6">The sequence shown here is derived from an EMBL/GenBank/DDBJ whole genome shotgun (WGS) entry which is preliminary data.</text>
</comment>
<dbReference type="GO" id="GO:0016020">
    <property type="term" value="C:membrane"/>
    <property type="evidence" value="ECO:0007669"/>
    <property type="project" value="InterPro"/>
</dbReference>
<protein>
    <submittedName>
        <fullName evidence="6">Teichoic acid ABC transporter ATP-binding protein</fullName>
    </submittedName>
</protein>
<dbReference type="GO" id="GO:0005524">
    <property type="term" value="F:ATP binding"/>
    <property type="evidence" value="ECO:0007669"/>
    <property type="project" value="UniProtKB-KW"/>
</dbReference>
<dbReference type="STRING" id="294935.ATN88_01090"/>
<keyword evidence="3" id="KW-0547">Nucleotide-binding</keyword>
<dbReference type="SUPFAM" id="SSF52540">
    <property type="entry name" value="P-loop containing nucleoside triphosphate hydrolases"/>
    <property type="match status" value="1"/>
</dbReference>
<proteinExistence type="inferred from homology"/>
<keyword evidence="2" id="KW-0813">Transport</keyword>
<dbReference type="Pfam" id="PF00005">
    <property type="entry name" value="ABC_tran"/>
    <property type="match status" value="1"/>
</dbReference>
<name>A0A135I7F3_9GAMM</name>
<dbReference type="CDD" id="cd10147">
    <property type="entry name" value="Wzt_C-like"/>
    <property type="match status" value="1"/>
</dbReference>
<gene>
    <name evidence="6" type="ORF">ATN88_01090</name>
</gene>
<dbReference type="InterPro" id="IPR015860">
    <property type="entry name" value="ABC_transpr_TagH-like"/>
</dbReference>
<evidence type="ECO:0000256" key="3">
    <source>
        <dbReference type="ARBA" id="ARBA00022741"/>
    </source>
</evidence>
<dbReference type="SMART" id="SM00382">
    <property type="entry name" value="AAA"/>
    <property type="match status" value="1"/>
</dbReference>
<sequence>MIEDKEIVISTSDLSKKYKLYNSAKDRIKEAFSLSNKKYHQEHFALKDVSLDLRKGETIGLIGKNGAGKSTLLKVITGIVTPSSGEIKVVGRIASLLELGAGFNMELTGIDNIYLNGTLMGLTRKEVDEKINGILEFADIGEFIHQPVKMYSSGMFARLAFSVAINVEPDILIIDEALSVGDLRFQLKCMDKFNDIRRAGKTIIFVSHDINAIKRFCTYSVWICDGEVREVGNTDIVTDAYLDYLKLSDRDSAKISNDVEAVRSDIAQIKNTSIRGTGDNAERREFNYLEDVYVTVTYEVYDDSVDRPVLGVAINTLDNKNICGLNTLLDGIEIPWELGLNSITLHYKEVSLIGGTYSIDAALFEENASVSFDYKQCIDSVVIRTPYVGEGVYIIKHSWQE</sequence>
<reference evidence="6 7" key="1">
    <citation type="submission" date="2015-11" db="EMBL/GenBank/DDBJ databases">
        <title>Genomic Taxonomy of the Vibrionaceae.</title>
        <authorList>
            <person name="Gomez-Gil B."/>
            <person name="Enciso-Ibarra J."/>
        </authorList>
    </citation>
    <scope>NUCLEOTIDE SEQUENCE [LARGE SCALE GENOMIC DNA]</scope>
    <source>
        <strain evidence="6 7">CAIM 912</strain>
    </source>
</reference>
<feature type="domain" description="ABC transporter" evidence="5">
    <location>
        <begin position="9"/>
        <end position="250"/>
    </location>
</feature>
<dbReference type="Proteomes" id="UP000070529">
    <property type="component" value="Unassembled WGS sequence"/>
</dbReference>
<dbReference type="InterPro" id="IPR029439">
    <property type="entry name" value="Wzt_C"/>
</dbReference>
<dbReference type="GO" id="GO:0016887">
    <property type="term" value="F:ATP hydrolysis activity"/>
    <property type="evidence" value="ECO:0007669"/>
    <property type="project" value="InterPro"/>
</dbReference>
<dbReference type="PANTHER" id="PTHR46743:SF2">
    <property type="entry name" value="TEICHOIC ACIDS EXPORT ATP-BINDING PROTEIN TAGH"/>
    <property type="match status" value="1"/>
</dbReference>
<accession>A0A135I7F3</accession>
<dbReference type="OrthoDB" id="9778870at2"/>
<evidence type="ECO:0000259" key="5">
    <source>
        <dbReference type="PROSITE" id="PS50893"/>
    </source>
</evidence>
<keyword evidence="7" id="KW-1185">Reference proteome</keyword>
<dbReference type="InterPro" id="IPR017871">
    <property type="entry name" value="ABC_transporter-like_CS"/>
</dbReference>
<dbReference type="AlphaFoldDB" id="A0A135I7F3"/>